<evidence type="ECO:0000256" key="2">
    <source>
        <dbReference type="ARBA" id="ARBA00004651"/>
    </source>
</evidence>
<evidence type="ECO:0000256" key="15">
    <source>
        <dbReference type="ARBA" id="ARBA00023136"/>
    </source>
</evidence>
<gene>
    <name evidence="20" type="ORF">LNAT_P0238</name>
</gene>
<proteinExistence type="inferred from homology"/>
<dbReference type="PROSITE" id="PS01315">
    <property type="entry name" value="CDS"/>
    <property type="match status" value="1"/>
</dbReference>
<feature type="transmembrane region" description="Helical" evidence="19">
    <location>
        <begin position="93"/>
        <end position="112"/>
    </location>
</feature>
<comment type="catalytic activity">
    <reaction evidence="1 18">
        <text>a 1,2-diacyl-sn-glycero-3-phosphate + CTP + H(+) = a CDP-1,2-diacyl-sn-glycerol + diphosphate</text>
        <dbReference type="Rhea" id="RHEA:16229"/>
        <dbReference type="ChEBI" id="CHEBI:15378"/>
        <dbReference type="ChEBI" id="CHEBI:33019"/>
        <dbReference type="ChEBI" id="CHEBI:37563"/>
        <dbReference type="ChEBI" id="CHEBI:58332"/>
        <dbReference type="ChEBI" id="CHEBI:58608"/>
        <dbReference type="EC" id="2.7.7.41"/>
    </reaction>
</comment>
<dbReference type="EMBL" id="BDME01000001">
    <property type="protein sequence ID" value="GAX86943.1"/>
    <property type="molecule type" value="Genomic_DNA"/>
</dbReference>
<evidence type="ECO:0000256" key="3">
    <source>
        <dbReference type="ARBA" id="ARBA00005119"/>
    </source>
</evidence>
<keyword evidence="12 18" id="KW-0548">Nucleotidyltransferase</keyword>
<name>A0A292YBP6_9BACT</name>
<comment type="similarity">
    <text evidence="5 18">Belongs to the CDS family.</text>
</comment>
<dbReference type="Pfam" id="PF01148">
    <property type="entry name" value="CTP_transf_1"/>
    <property type="match status" value="1"/>
</dbReference>
<evidence type="ECO:0000256" key="12">
    <source>
        <dbReference type="ARBA" id="ARBA00022695"/>
    </source>
</evidence>
<dbReference type="EC" id="2.7.7.41" evidence="6 18"/>
<evidence type="ECO:0000256" key="18">
    <source>
        <dbReference type="RuleBase" id="RU003938"/>
    </source>
</evidence>
<evidence type="ECO:0000256" key="5">
    <source>
        <dbReference type="ARBA" id="ARBA00010185"/>
    </source>
</evidence>
<keyword evidence="21" id="KW-1185">Reference proteome</keyword>
<sequence length="245" mass="27066">MKERIITAMGILAVLLIVAVIDNYYLTGFLFAIICIIGFYEAARLFNVNLDEKIYGILGISLLFSFVNPFFAGVFGVILIASYVAYFQKEINLITPFIYPFVPLMLFYGLYFKYGMNTAIWLIVTVALTDSFAYFTGKNFARKFFKNGFCLTSPNKSWEGVIGGIIGGSIVGGIVGSFYYPFFIAFGISVVVSIVSIFGDLFESFLKRRAGVKDSGNILPGHGGILDRIDGYLFSAPVMLVMLGI</sequence>
<evidence type="ECO:0000256" key="6">
    <source>
        <dbReference type="ARBA" id="ARBA00012487"/>
    </source>
</evidence>
<evidence type="ECO:0000256" key="17">
    <source>
        <dbReference type="ARBA" id="ARBA00023264"/>
    </source>
</evidence>
<evidence type="ECO:0000256" key="1">
    <source>
        <dbReference type="ARBA" id="ARBA00001698"/>
    </source>
</evidence>
<dbReference type="PANTHER" id="PTHR46382:SF1">
    <property type="entry name" value="PHOSPHATIDATE CYTIDYLYLTRANSFERASE"/>
    <property type="match status" value="1"/>
</dbReference>
<evidence type="ECO:0000313" key="20">
    <source>
        <dbReference type="EMBL" id="GAX86943.1"/>
    </source>
</evidence>
<keyword evidence="8" id="KW-1003">Cell membrane</keyword>
<evidence type="ECO:0000256" key="16">
    <source>
        <dbReference type="ARBA" id="ARBA00023209"/>
    </source>
</evidence>
<dbReference type="RefSeq" id="WP_096258105.1">
    <property type="nucleotide sequence ID" value="NZ_BDME01000001.1"/>
</dbReference>
<dbReference type="InterPro" id="IPR000374">
    <property type="entry name" value="PC_trans"/>
</dbReference>
<evidence type="ECO:0000256" key="14">
    <source>
        <dbReference type="ARBA" id="ARBA00023098"/>
    </source>
</evidence>
<keyword evidence="16" id="KW-0594">Phospholipid biosynthesis</keyword>
<dbReference type="GO" id="GO:0004605">
    <property type="term" value="F:phosphatidate cytidylyltransferase activity"/>
    <property type="evidence" value="ECO:0007669"/>
    <property type="project" value="UniProtKB-EC"/>
</dbReference>
<comment type="pathway">
    <text evidence="3 18">Phospholipid metabolism; CDP-diacylglycerol biosynthesis; CDP-diacylglycerol from sn-glycerol 3-phosphate: step 3/3.</text>
</comment>
<evidence type="ECO:0000313" key="21">
    <source>
        <dbReference type="Proteomes" id="UP000217944"/>
    </source>
</evidence>
<comment type="caution">
    <text evidence="20">The sequence shown here is derived from an EMBL/GenBank/DDBJ whole genome shotgun (WGS) entry which is preliminary data.</text>
</comment>
<dbReference type="Proteomes" id="UP000217944">
    <property type="component" value="Unassembled WGS sequence"/>
</dbReference>
<evidence type="ECO:0000256" key="19">
    <source>
        <dbReference type="SAM" id="Phobius"/>
    </source>
</evidence>
<protein>
    <recommendedName>
        <fullName evidence="7 18">Phosphatidate cytidylyltransferase</fullName>
        <ecNumber evidence="6 18">2.7.7.41</ecNumber>
    </recommendedName>
</protein>
<dbReference type="UniPathway" id="UPA00557">
    <property type="reaction ID" value="UER00614"/>
</dbReference>
<evidence type="ECO:0000256" key="4">
    <source>
        <dbReference type="ARBA" id="ARBA00005189"/>
    </source>
</evidence>
<dbReference type="PANTHER" id="PTHR46382">
    <property type="entry name" value="PHOSPHATIDATE CYTIDYLYLTRANSFERASE"/>
    <property type="match status" value="1"/>
</dbReference>
<evidence type="ECO:0000256" key="10">
    <source>
        <dbReference type="ARBA" id="ARBA00022679"/>
    </source>
</evidence>
<keyword evidence="13 19" id="KW-1133">Transmembrane helix</keyword>
<dbReference type="OrthoDB" id="9799199at2"/>
<accession>A0A292YBP6</accession>
<evidence type="ECO:0000256" key="8">
    <source>
        <dbReference type="ARBA" id="ARBA00022475"/>
    </source>
</evidence>
<evidence type="ECO:0000256" key="9">
    <source>
        <dbReference type="ARBA" id="ARBA00022516"/>
    </source>
</evidence>
<keyword evidence="14" id="KW-0443">Lipid metabolism</keyword>
<feature type="transmembrane region" description="Helical" evidence="19">
    <location>
        <begin position="118"/>
        <end position="137"/>
    </location>
</feature>
<evidence type="ECO:0000256" key="11">
    <source>
        <dbReference type="ARBA" id="ARBA00022692"/>
    </source>
</evidence>
<keyword evidence="10 18" id="KW-0808">Transferase</keyword>
<feature type="transmembrane region" description="Helical" evidence="19">
    <location>
        <begin position="158"/>
        <end position="176"/>
    </location>
</feature>
<evidence type="ECO:0000256" key="7">
    <source>
        <dbReference type="ARBA" id="ARBA00019373"/>
    </source>
</evidence>
<keyword evidence="17" id="KW-1208">Phospholipid metabolism</keyword>
<reference evidence="20 21" key="1">
    <citation type="journal article" date="2017" name="Syst. Appl. Microbiol.">
        <title>Lebetimonas natsushimae sp. nov., a novel strictly anaerobic, moderately thermophilic chemoautotroph isolated from a deep-sea hydrothermal vent polychaete nest in the Mid-Okinawa Trough.</title>
        <authorList>
            <person name="Nagata R."/>
            <person name="Takaki Y."/>
            <person name="Tame A."/>
            <person name="Nunoura T."/>
            <person name="Muto H."/>
            <person name="Mino S."/>
            <person name="Sawayama S."/>
            <person name="Takai K."/>
            <person name="Nakagawa S."/>
        </authorList>
    </citation>
    <scope>NUCLEOTIDE SEQUENCE [LARGE SCALE GENOMIC DNA]</scope>
    <source>
        <strain evidence="20 21">HS1857</strain>
    </source>
</reference>
<feature type="transmembrane region" description="Helical" evidence="19">
    <location>
        <begin position="12"/>
        <end position="40"/>
    </location>
</feature>
<keyword evidence="15 19" id="KW-0472">Membrane</keyword>
<keyword evidence="11 18" id="KW-0812">Transmembrane</keyword>
<dbReference type="GO" id="GO:0016024">
    <property type="term" value="P:CDP-diacylglycerol biosynthetic process"/>
    <property type="evidence" value="ECO:0007669"/>
    <property type="project" value="UniProtKB-UniPathway"/>
</dbReference>
<evidence type="ECO:0000256" key="13">
    <source>
        <dbReference type="ARBA" id="ARBA00022989"/>
    </source>
</evidence>
<comment type="pathway">
    <text evidence="4">Lipid metabolism.</text>
</comment>
<feature type="transmembrane region" description="Helical" evidence="19">
    <location>
        <begin position="182"/>
        <end position="202"/>
    </location>
</feature>
<dbReference type="GO" id="GO:0005886">
    <property type="term" value="C:plasma membrane"/>
    <property type="evidence" value="ECO:0007669"/>
    <property type="project" value="UniProtKB-SubCell"/>
</dbReference>
<organism evidence="20 21">
    <name type="scientific">Lebetimonas natsushimae</name>
    <dbReference type="NCBI Taxonomy" id="1936991"/>
    <lineage>
        <taxon>Bacteria</taxon>
        <taxon>Pseudomonadati</taxon>
        <taxon>Campylobacterota</taxon>
        <taxon>Epsilonproteobacteria</taxon>
        <taxon>Nautiliales</taxon>
        <taxon>Nautiliaceae</taxon>
        <taxon>Lebetimonas</taxon>
    </lineage>
</organism>
<feature type="transmembrane region" description="Helical" evidence="19">
    <location>
        <begin position="60"/>
        <end position="86"/>
    </location>
</feature>
<comment type="subcellular location">
    <subcellularLocation>
        <location evidence="2">Cell membrane</location>
        <topology evidence="2">Multi-pass membrane protein</topology>
    </subcellularLocation>
</comment>
<keyword evidence="9" id="KW-0444">Lipid biosynthesis</keyword>
<dbReference type="AlphaFoldDB" id="A0A292YBP6"/>